<dbReference type="InterPro" id="IPR011042">
    <property type="entry name" value="6-blade_b-propeller_TolB-like"/>
</dbReference>
<accession>A0ABV5GRN3</accession>
<evidence type="ECO:0000313" key="2">
    <source>
        <dbReference type="EMBL" id="MFB9098013.1"/>
    </source>
</evidence>
<dbReference type="Proteomes" id="UP001589607">
    <property type="component" value="Unassembled WGS sequence"/>
</dbReference>
<keyword evidence="3" id="KW-1185">Reference proteome</keyword>
<dbReference type="EMBL" id="JBHMEY010000067">
    <property type="protein sequence ID" value="MFB9098013.1"/>
    <property type="molecule type" value="Genomic_DNA"/>
</dbReference>
<sequence length="286" mass="32979">MKKRLFYYFLFAFSVTLGNAQELKNLERINLEGYFTNPVASPNGKFALVTSEHFNGVFLLDLSTQEINQISEKEGSGYGYCWNKDSESFYFKQKNKDDYYLNSKTYSYTINTKQITELSEINHNYLPSFNGFNKEDESQIIVYTNITTLKIHAKDLITQKDWVVTQDDGQFYNAILSHDSKKVAVHNGADIYVYNIYGNEKAVKIGTGIATSWSPNDNYLIGFLDQSSDGHTIDNSEIYIYNSEKYSPKKITNTEVFSEMFPSFIEDNKILFSDDKTGRIYSFNIQ</sequence>
<evidence type="ECO:0000256" key="1">
    <source>
        <dbReference type="SAM" id="SignalP"/>
    </source>
</evidence>
<evidence type="ECO:0000313" key="3">
    <source>
        <dbReference type="Proteomes" id="UP001589607"/>
    </source>
</evidence>
<feature type="signal peptide" evidence="1">
    <location>
        <begin position="1"/>
        <end position="20"/>
    </location>
</feature>
<keyword evidence="1" id="KW-0732">Signal</keyword>
<dbReference type="Gene3D" id="2.120.10.30">
    <property type="entry name" value="TolB, C-terminal domain"/>
    <property type="match status" value="1"/>
</dbReference>
<reference evidence="2 3" key="1">
    <citation type="submission" date="2024-09" db="EMBL/GenBank/DDBJ databases">
        <authorList>
            <person name="Sun Q."/>
            <person name="Mori K."/>
        </authorList>
    </citation>
    <scope>NUCLEOTIDE SEQUENCE [LARGE SCALE GENOMIC DNA]</scope>
    <source>
        <strain evidence="2 3">CECT 7955</strain>
    </source>
</reference>
<dbReference type="Gene3D" id="2.130.10.10">
    <property type="entry name" value="YVTN repeat-like/Quinoprotein amine dehydrogenase"/>
    <property type="match status" value="1"/>
</dbReference>
<dbReference type="RefSeq" id="WP_236456045.1">
    <property type="nucleotide sequence ID" value="NZ_CBCSGE010000003.1"/>
</dbReference>
<evidence type="ECO:0008006" key="4">
    <source>
        <dbReference type="Google" id="ProtNLM"/>
    </source>
</evidence>
<dbReference type="SUPFAM" id="SSF82171">
    <property type="entry name" value="DPP6 N-terminal domain-like"/>
    <property type="match status" value="1"/>
</dbReference>
<feature type="chain" id="PRO_5046437053" description="WD40-like Beta Propeller Repeat" evidence="1">
    <location>
        <begin position="21"/>
        <end position="286"/>
    </location>
</feature>
<organism evidence="2 3">
    <name type="scientific">Flavobacterium jumunjinense</name>
    <dbReference type="NCBI Taxonomy" id="998845"/>
    <lineage>
        <taxon>Bacteria</taxon>
        <taxon>Pseudomonadati</taxon>
        <taxon>Bacteroidota</taxon>
        <taxon>Flavobacteriia</taxon>
        <taxon>Flavobacteriales</taxon>
        <taxon>Flavobacteriaceae</taxon>
        <taxon>Flavobacterium</taxon>
    </lineage>
</organism>
<comment type="caution">
    <text evidence="2">The sequence shown here is derived from an EMBL/GenBank/DDBJ whole genome shotgun (WGS) entry which is preliminary data.</text>
</comment>
<protein>
    <recommendedName>
        <fullName evidence="4">WD40-like Beta Propeller Repeat</fullName>
    </recommendedName>
</protein>
<gene>
    <name evidence="2" type="ORF">ACFFVF_15960</name>
</gene>
<dbReference type="PANTHER" id="PTHR36842:SF1">
    <property type="entry name" value="PROTEIN TOLB"/>
    <property type="match status" value="1"/>
</dbReference>
<name>A0ABV5GRN3_9FLAO</name>
<proteinExistence type="predicted"/>
<dbReference type="InterPro" id="IPR015943">
    <property type="entry name" value="WD40/YVTN_repeat-like_dom_sf"/>
</dbReference>
<dbReference type="PANTHER" id="PTHR36842">
    <property type="entry name" value="PROTEIN TOLB HOMOLOG"/>
    <property type="match status" value="1"/>
</dbReference>